<dbReference type="Proteomes" id="UP001595075">
    <property type="component" value="Unassembled WGS sequence"/>
</dbReference>
<feature type="region of interest" description="Disordered" evidence="2">
    <location>
        <begin position="379"/>
        <end position="412"/>
    </location>
</feature>
<feature type="compositionally biased region" description="Polar residues" evidence="2">
    <location>
        <begin position="896"/>
        <end position="914"/>
    </location>
</feature>
<feature type="compositionally biased region" description="Polar residues" evidence="2">
    <location>
        <begin position="826"/>
        <end position="838"/>
    </location>
</feature>
<feature type="compositionally biased region" description="Low complexity" evidence="2">
    <location>
        <begin position="847"/>
        <end position="857"/>
    </location>
</feature>
<proteinExistence type="predicted"/>
<dbReference type="InterPro" id="IPR000504">
    <property type="entry name" value="RRM_dom"/>
</dbReference>
<feature type="compositionally biased region" description="Polar residues" evidence="2">
    <location>
        <begin position="957"/>
        <end position="972"/>
    </location>
</feature>
<dbReference type="CDD" id="cd00590">
    <property type="entry name" value="RRM_SF"/>
    <property type="match status" value="1"/>
</dbReference>
<dbReference type="InterPro" id="IPR012677">
    <property type="entry name" value="Nucleotide-bd_a/b_plait_sf"/>
</dbReference>
<dbReference type="SMART" id="SM00360">
    <property type="entry name" value="RRM"/>
    <property type="match status" value="1"/>
</dbReference>
<evidence type="ECO:0000256" key="2">
    <source>
        <dbReference type="SAM" id="MobiDB-lite"/>
    </source>
</evidence>
<protein>
    <recommendedName>
        <fullName evidence="3">RRM domain-containing protein</fullName>
    </recommendedName>
</protein>
<feature type="domain" description="RRM" evidence="3">
    <location>
        <begin position="561"/>
        <end position="635"/>
    </location>
</feature>
<reference evidence="4 5" key="1">
    <citation type="journal article" date="2024" name="Commun. Biol.">
        <title>Comparative genomic analysis of thermophilic fungi reveals convergent evolutionary adaptations and gene losses.</title>
        <authorList>
            <person name="Steindorff A.S."/>
            <person name="Aguilar-Pontes M.V."/>
            <person name="Robinson A.J."/>
            <person name="Andreopoulos B."/>
            <person name="LaButti K."/>
            <person name="Kuo A."/>
            <person name="Mondo S."/>
            <person name="Riley R."/>
            <person name="Otillar R."/>
            <person name="Haridas S."/>
            <person name="Lipzen A."/>
            <person name="Grimwood J."/>
            <person name="Schmutz J."/>
            <person name="Clum A."/>
            <person name="Reid I.D."/>
            <person name="Moisan M.C."/>
            <person name="Butler G."/>
            <person name="Nguyen T.T.M."/>
            <person name="Dewar K."/>
            <person name="Conant G."/>
            <person name="Drula E."/>
            <person name="Henrissat B."/>
            <person name="Hansel C."/>
            <person name="Singer S."/>
            <person name="Hutchinson M.I."/>
            <person name="de Vries R.P."/>
            <person name="Natvig D.O."/>
            <person name="Powell A.J."/>
            <person name="Tsang A."/>
            <person name="Grigoriev I.V."/>
        </authorList>
    </citation>
    <scope>NUCLEOTIDE SEQUENCE [LARGE SCALE GENOMIC DNA]</scope>
    <source>
        <strain evidence="4 5">CBS 494.80</strain>
    </source>
</reference>
<dbReference type="Gene3D" id="3.30.70.330">
    <property type="match status" value="1"/>
</dbReference>
<feature type="compositionally biased region" description="Polar residues" evidence="2">
    <location>
        <begin position="673"/>
        <end position="774"/>
    </location>
</feature>
<evidence type="ECO:0000313" key="5">
    <source>
        <dbReference type="Proteomes" id="UP001595075"/>
    </source>
</evidence>
<dbReference type="InterPro" id="IPR035979">
    <property type="entry name" value="RBD_domain_sf"/>
</dbReference>
<comment type="caution">
    <text evidence="4">The sequence shown here is derived from an EMBL/GenBank/DDBJ whole genome shotgun (WGS) entry which is preliminary data.</text>
</comment>
<feature type="compositionally biased region" description="Polar residues" evidence="2">
    <location>
        <begin position="379"/>
        <end position="399"/>
    </location>
</feature>
<feature type="compositionally biased region" description="Basic residues" evidence="2">
    <location>
        <begin position="920"/>
        <end position="932"/>
    </location>
</feature>
<feature type="region of interest" description="Disordered" evidence="2">
    <location>
        <begin position="1026"/>
        <end position="1072"/>
    </location>
</feature>
<dbReference type="PROSITE" id="PS50102">
    <property type="entry name" value="RRM"/>
    <property type="match status" value="1"/>
</dbReference>
<feature type="compositionally biased region" description="Basic and acidic residues" evidence="2">
    <location>
        <begin position="933"/>
        <end position="950"/>
    </location>
</feature>
<evidence type="ECO:0000256" key="1">
    <source>
        <dbReference type="PROSITE-ProRule" id="PRU00176"/>
    </source>
</evidence>
<dbReference type="SUPFAM" id="SSF54928">
    <property type="entry name" value="RNA-binding domain, RBD"/>
    <property type="match status" value="1"/>
</dbReference>
<organism evidence="4 5">
    <name type="scientific">Oculimacula yallundae</name>
    <dbReference type="NCBI Taxonomy" id="86028"/>
    <lineage>
        <taxon>Eukaryota</taxon>
        <taxon>Fungi</taxon>
        <taxon>Dikarya</taxon>
        <taxon>Ascomycota</taxon>
        <taxon>Pezizomycotina</taxon>
        <taxon>Leotiomycetes</taxon>
        <taxon>Helotiales</taxon>
        <taxon>Ploettnerulaceae</taxon>
        <taxon>Oculimacula</taxon>
    </lineage>
</organism>
<sequence length="1117" mass="122448">MSFHPHPHPNPFPQSQGPISLTPIPETFSAFVAPPPMPISTSPLRQLRAPPIPFVPQSSANMSSSLDGIPMGLFYPPDHAPAFFSTRYNNRPKRLLVAPFPAPVIRSNLEGDIEARATQLIEEFFPASQRITTEPPNLWHLHEYFDGYDLWVEGAEFCFQVMIAICNQNKILRAQLDEIDEFAKSWIKLHKTAVDHNPIFNPMTDLFNDEERMNEINDMSENQMLFLNNRLDYYRQEQLQANATPQGQQMVDPRYQTFSPHGHPIFPAVPSLPVNQIGRVPIAAPILPQVHRVRHDPGFAMAHRLVNDQYLMARGSSQGEDPSSFSLQFTELMFLGRQNQGFGSVIDTRRQITPTGHQHQASSRAFNNEHGMMRPRGISNSSQYGRGRDFSQNSMQSLGQRHVSETTRGSPSRIIPSREAVYIRNVSPQYHNAVSIGNRAVSAPTPSVPYHPANRIASSGHPQMMSPTNRAQISHDPRAMFTSPTDRGVSTNSRQYVPGSTFGQGLALLSNSPSRMTQSNDARLSIAPQKTNPRVHKHENTNTPTWTIYYRDGVRDFAGVRTCMVTGIDDSIVFNHQLRSMMEGCGTVISVHYLHSNARAFVLFSDSSAVERAIVAFNQKSLPSGHKLLVSPAYPFRSRSGSNASQNYGNSTHNSAGDFESRSRRLSIRKSSNDYSKNSHSRHSSIQNSTNPSGPFTGQLQSSLAEVVQHQSALGRQIPLSSVENVHNASKQRVPSPTKSQQDIPPTGNNAKNENVSPTKRARTYNNGENLSPRKSTGGGKKLYKTYKGSRQNTSTRPTPAVTPVKSMSAADLQDIGSLQITTDLSKMSNNKGGQPHQSPVKKNVSKSKGIQGSSKSDASQVTDAASDTTLSPVESAPMTRDTSFSAGSSRKHSQVESSQLARSQSSLEMSSMGQGAVPSKKKSKKSGKNRGHKQDPATKSEQADIRDEGLIAALNATHTKTMTESNHSKMGSNASMASNSSMRKADTPSSKIEKFSTTLPTAEVATAVITEVAALRKLPIASSVASRTLSPKEGENESPSLVKSSAPSPDAKHSSLPFMGSSSTIDSGKKKSVKPVVPAVAVPRAFETQPRPLHHHVLNFDLGTKTWPFVKNFKGK</sequence>
<name>A0ABR4CHH3_9HELO</name>
<accession>A0ABR4CHH3</accession>
<feature type="region of interest" description="Disordered" evidence="2">
    <location>
        <begin position="826"/>
        <end position="993"/>
    </location>
</feature>
<evidence type="ECO:0000259" key="3">
    <source>
        <dbReference type="PROSITE" id="PS50102"/>
    </source>
</evidence>
<feature type="compositionally biased region" description="Polar residues" evidence="2">
    <location>
        <begin position="858"/>
        <end position="873"/>
    </location>
</feature>
<keyword evidence="5" id="KW-1185">Reference proteome</keyword>
<keyword evidence="1" id="KW-0694">RNA-binding</keyword>
<feature type="compositionally biased region" description="Polar residues" evidence="2">
    <location>
        <begin position="1038"/>
        <end position="1048"/>
    </location>
</feature>
<feature type="region of interest" description="Disordered" evidence="2">
    <location>
        <begin position="640"/>
        <end position="808"/>
    </location>
</feature>
<feature type="compositionally biased region" description="Polar residues" evidence="2">
    <location>
        <begin position="640"/>
        <end position="655"/>
    </location>
</feature>
<dbReference type="EMBL" id="JAZHXI010000008">
    <property type="protein sequence ID" value="KAL2068961.1"/>
    <property type="molecule type" value="Genomic_DNA"/>
</dbReference>
<evidence type="ECO:0000313" key="4">
    <source>
        <dbReference type="EMBL" id="KAL2068961.1"/>
    </source>
</evidence>
<feature type="compositionally biased region" description="Basic and acidic residues" evidence="2">
    <location>
        <begin position="984"/>
        <end position="993"/>
    </location>
</feature>
<gene>
    <name evidence="4" type="ORF">VTL71DRAFT_15299</name>
</gene>
<feature type="compositionally biased region" description="Low complexity" evidence="2">
    <location>
        <begin position="973"/>
        <end position="983"/>
    </location>
</feature>